<dbReference type="EMBL" id="CP157947">
    <property type="protein sequence ID" value="XBS69547.1"/>
    <property type="molecule type" value="Genomic_DNA"/>
</dbReference>
<keyword evidence="1" id="KW-0812">Transmembrane</keyword>
<keyword evidence="1" id="KW-0472">Membrane</keyword>
<dbReference type="AlphaFoldDB" id="A0AAU7Q8S0"/>
<evidence type="ECO:0000256" key="1">
    <source>
        <dbReference type="SAM" id="Phobius"/>
    </source>
</evidence>
<protein>
    <submittedName>
        <fullName evidence="2">Uncharacterized protein</fullName>
    </submittedName>
</protein>
<feature type="transmembrane region" description="Helical" evidence="1">
    <location>
        <begin position="20"/>
        <end position="36"/>
    </location>
</feature>
<sequence>MRLSGDLVRLLAVPLRLSAVLLRLFPITMRLFAALVRRQTMARFNSGYAAPRMP</sequence>
<proteinExistence type="predicted"/>
<evidence type="ECO:0000313" key="2">
    <source>
        <dbReference type="EMBL" id="XBS69547.1"/>
    </source>
</evidence>
<gene>
    <name evidence="2" type="ORF">ABK905_24810</name>
</gene>
<name>A0AAU7Q8S0_9GAMM</name>
<accession>A0AAU7Q8S0</accession>
<organism evidence="2">
    <name type="scientific">Acerihabitans sp. KWT182</name>
    <dbReference type="NCBI Taxonomy" id="3157919"/>
    <lineage>
        <taxon>Bacteria</taxon>
        <taxon>Pseudomonadati</taxon>
        <taxon>Pseudomonadota</taxon>
        <taxon>Gammaproteobacteria</taxon>
        <taxon>Enterobacterales</taxon>
        <taxon>Pectobacteriaceae</taxon>
        <taxon>Acerihabitans</taxon>
    </lineage>
</organism>
<keyword evidence="1" id="KW-1133">Transmembrane helix</keyword>
<reference evidence="2" key="1">
    <citation type="submission" date="2024-06" db="EMBL/GenBank/DDBJ databases">
        <authorList>
            <person name="Coelho C."/>
            <person name="Bento M."/>
            <person name="Garcia E."/>
            <person name="Camelo A."/>
            <person name="Brandao I."/>
            <person name="Espirito Santo C."/>
            <person name="Trovao J."/>
            <person name="Verissimo A."/>
            <person name="Costa J."/>
            <person name="Tiago I."/>
        </authorList>
    </citation>
    <scope>NUCLEOTIDE SEQUENCE</scope>
    <source>
        <strain evidence="2">KWT182</strain>
    </source>
</reference>